<dbReference type="InterPro" id="IPR006657">
    <property type="entry name" value="MoPterin_dinucl-bd_dom"/>
</dbReference>
<evidence type="ECO:0000256" key="5">
    <source>
        <dbReference type="ARBA" id="ARBA00023002"/>
    </source>
</evidence>
<feature type="compositionally biased region" description="Polar residues" evidence="6">
    <location>
        <begin position="476"/>
        <end position="488"/>
    </location>
</feature>
<feature type="domain" description="Molybdopterin dinucleotide-binding" evidence="7">
    <location>
        <begin position="333"/>
        <end position="451"/>
    </location>
</feature>
<gene>
    <name evidence="8" type="ORF">IAA98_11875</name>
</gene>
<dbReference type="GO" id="GO:0030151">
    <property type="term" value="F:molybdenum ion binding"/>
    <property type="evidence" value="ECO:0007669"/>
    <property type="project" value="TreeGrafter"/>
</dbReference>
<dbReference type="Pfam" id="PF01568">
    <property type="entry name" value="Molydop_binding"/>
    <property type="match status" value="1"/>
</dbReference>
<dbReference type="Gene3D" id="2.40.40.20">
    <property type="match status" value="1"/>
</dbReference>
<dbReference type="SUPFAM" id="SSF53706">
    <property type="entry name" value="Formate dehydrogenase/DMSO reductase, domains 1-3"/>
    <property type="match status" value="1"/>
</dbReference>
<sequence>MTHLKWVVVRDFQLIESATFWKDSPEIATGELRTEDIDTEVFFFPAANHVEKAGTFTQTQRMLQWRHQAVRPPNDAQSELDFFYDLGLRIRQRLAGSTDERDRPLLDLTWDYPQDEHGEVDGEAVLREINGYHLTGERAGQLLDTFTEMKADGSTSGGCWIYTGVFAGGVNRSANRVPRREQDEVAHEWGWAWPLNRRILYNRASADPEGKPWSDRKAYVWWDEESRRWTGKDVPDFPVDRDPTFRPDPDVGGPAAIAGDDPFIMQSDGKGWLFAPQGMVDGPLPTHYEAQESPVTNPLYTQQSNPARLIYPRKDNLWSPSGDAPGADVYPYVFTTYRLTEHHTAGGMSRWLPYLSELQPEMFCEVSPELAAERDLVNGEWATIISPRSAIEARVLVTERMTPLTIKGHTVHQIGLPYHWGVGGDAVVEGDGANDLLGIVLDPNVQIQESKVGSCDIQPGRRPRGEDLLRLVADYQSRSGTTTETGNARLTEGER</sequence>
<dbReference type="GO" id="GO:0016491">
    <property type="term" value="F:oxidoreductase activity"/>
    <property type="evidence" value="ECO:0007669"/>
    <property type="project" value="UniProtKB-KW"/>
</dbReference>
<reference evidence="8" key="2">
    <citation type="journal article" date="2021" name="PeerJ">
        <title>Extensive microbial diversity within the chicken gut microbiome revealed by metagenomics and culture.</title>
        <authorList>
            <person name="Gilroy R."/>
            <person name="Ravi A."/>
            <person name="Getino M."/>
            <person name="Pursley I."/>
            <person name="Horton D.L."/>
            <person name="Alikhan N.F."/>
            <person name="Baker D."/>
            <person name="Gharbi K."/>
            <person name="Hall N."/>
            <person name="Watson M."/>
            <person name="Adriaenssens E.M."/>
            <person name="Foster-Nyarko E."/>
            <person name="Jarju S."/>
            <person name="Secka A."/>
            <person name="Antonio M."/>
            <person name="Oren A."/>
            <person name="Chaudhuri R.R."/>
            <person name="La Ragione R."/>
            <person name="Hildebrand F."/>
            <person name="Pallen M.J."/>
        </authorList>
    </citation>
    <scope>NUCLEOTIDE SEQUENCE</scope>
    <source>
        <strain evidence="8">ChiGjej1B1-24693</strain>
    </source>
</reference>
<feature type="region of interest" description="Disordered" evidence="6">
    <location>
        <begin position="476"/>
        <end position="495"/>
    </location>
</feature>
<keyword evidence="4" id="KW-0408">Iron</keyword>
<evidence type="ECO:0000313" key="9">
    <source>
        <dbReference type="Proteomes" id="UP000886842"/>
    </source>
</evidence>
<dbReference type="PANTHER" id="PTHR43598:SF1">
    <property type="entry name" value="FORMATE DEHYDROGENASE-O MAJOR SUBUNIT"/>
    <property type="match status" value="1"/>
</dbReference>
<keyword evidence="5" id="KW-0560">Oxidoreductase</keyword>
<dbReference type="SUPFAM" id="SSF50692">
    <property type="entry name" value="ADC-like"/>
    <property type="match status" value="1"/>
</dbReference>
<evidence type="ECO:0000256" key="6">
    <source>
        <dbReference type="SAM" id="MobiDB-lite"/>
    </source>
</evidence>
<keyword evidence="4" id="KW-0411">Iron-sulfur</keyword>
<evidence type="ECO:0000259" key="7">
    <source>
        <dbReference type="Pfam" id="PF01568"/>
    </source>
</evidence>
<comment type="similarity">
    <text evidence="3">Belongs to the prokaryotic molybdopterin-containing oxidoreductase family.</text>
</comment>
<name>A0A9D1GZC9_9ACTN</name>
<comment type="caution">
    <text evidence="8">The sequence shown here is derived from an EMBL/GenBank/DDBJ whole genome shotgun (WGS) entry which is preliminary data.</text>
</comment>
<comment type="subcellular location">
    <subcellularLocation>
        <location evidence="2">Cell envelope</location>
    </subcellularLocation>
</comment>
<evidence type="ECO:0000256" key="3">
    <source>
        <dbReference type="ARBA" id="ARBA00010312"/>
    </source>
</evidence>
<evidence type="ECO:0000256" key="2">
    <source>
        <dbReference type="ARBA" id="ARBA00004196"/>
    </source>
</evidence>
<dbReference type="PANTHER" id="PTHR43598">
    <property type="entry name" value="TUNGSTEN-CONTAINING FORMYLMETHANOFURAN DEHYDROGENASE 2 SUBUNIT B"/>
    <property type="match status" value="1"/>
</dbReference>
<keyword evidence="4" id="KW-0004">4Fe-4S</keyword>
<proteinExistence type="inferred from homology"/>
<dbReference type="GO" id="GO:0009055">
    <property type="term" value="F:electron transfer activity"/>
    <property type="evidence" value="ECO:0007669"/>
    <property type="project" value="TreeGrafter"/>
</dbReference>
<reference evidence="8" key="1">
    <citation type="submission" date="2020-10" db="EMBL/GenBank/DDBJ databases">
        <authorList>
            <person name="Gilroy R."/>
        </authorList>
    </citation>
    <scope>NUCLEOTIDE SEQUENCE</scope>
    <source>
        <strain evidence="8">ChiGjej1B1-24693</strain>
    </source>
</reference>
<dbReference type="CDD" id="cd02792">
    <property type="entry name" value="MopB_CT_Formate-Dh-Na-like"/>
    <property type="match status" value="1"/>
</dbReference>
<comment type="cofactor">
    <cofactor evidence="1">
        <name>[4Fe-4S] cluster</name>
        <dbReference type="ChEBI" id="CHEBI:49883"/>
    </cofactor>
</comment>
<dbReference type="Proteomes" id="UP000886842">
    <property type="component" value="Unassembled WGS sequence"/>
</dbReference>
<evidence type="ECO:0000313" key="8">
    <source>
        <dbReference type="EMBL" id="HIT76274.1"/>
    </source>
</evidence>
<accession>A0A9D1GZC9</accession>
<organism evidence="8 9">
    <name type="scientific">Candidatus Avipropionibacterium avicola</name>
    <dbReference type="NCBI Taxonomy" id="2840701"/>
    <lineage>
        <taxon>Bacteria</taxon>
        <taxon>Bacillati</taxon>
        <taxon>Actinomycetota</taxon>
        <taxon>Actinomycetes</taxon>
        <taxon>Propionibacteriales</taxon>
        <taxon>Propionibacteriaceae</taxon>
        <taxon>Propionibacteriaceae incertae sedis</taxon>
        <taxon>Candidatus Avipropionibacterium</taxon>
    </lineage>
</organism>
<feature type="non-terminal residue" evidence="8">
    <location>
        <position position="1"/>
    </location>
</feature>
<evidence type="ECO:0000256" key="1">
    <source>
        <dbReference type="ARBA" id="ARBA00001966"/>
    </source>
</evidence>
<dbReference type="Gene3D" id="3.40.228.10">
    <property type="entry name" value="Dimethylsulfoxide Reductase, domain 2"/>
    <property type="match status" value="1"/>
</dbReference>
<protein>
    <submittedName>
        <fullName evidence="8">Formate dehydrogenase</fullName>
    </submittedName>
</protein>
<dbReference type="EMBL" id="DVLP01000348">
    <property type="protein sequence ID" value="HIT76274.1"/>
    <property type="molecule type" value="Genomic_DNA"/>
</dbReference>
<dbReference type="InterPro" id="IPR009010">
    <property type="entry name" value="Asp_de-COase-like_dom_sf"/>
</dbReference>
<keyword evidence="4" id="KW-0479">Metal-binding</keyword>
<dbReference type="GO" id="GO:0043546">
    <property type="term" value="F:molybdopterin cofactor binding"/>
    <property type="evidence" value="ECO:0007669"/>
    <property type="project" value="InterPro"/>
</dbReference>
<dbReference type="GO" id="GO:0051539">
    <property type="term" value="F:4 iron, 4 sulfur cluster binding"/>
    <property type="evidence" value="ECO:0007669"/>
    <property type="project" value="UniProtKB-KW"/>
</dbReference>
<dbReference type="Gene3D" id="3.40.50.740">
    <property type="match status" value="1"/>
</dbReference>
<evidence type="ECO:0000256" key="4">
    <source>
        <dbReference type="ARBA" id="ARBA00022485"/>
    </source>
</evidence>
<dbReference type="GO" id="GO:0030313">
    <property type="term" value="C:cell envelope"/>
    <property type="evidence" value="ECO:0007669"/>
    <property type="project" value="UniProtKB-SubCell"/>
</dbReference>
<dbReference type="AlphaFoldDB" id="A0A9D1GZC9"/>
<dbReference type="GO" id="GO:0009061">
    <property type="term" value="P:anaerobic respiration"/>
    <property type="evidence" value="ECO:0007669"/>
    <property type="project" value="TreeGrafter"/>
</dbReference>